<accession>A0A1V4I5U6</accession>
<name>A0A1V4I5U6_9FIRM</name>
<keyword evidence="1" id="KW-0732">Signal</keyword>
<evidence type="ECO:0000313" key="3">
    <source>
        <dbReference type="Proteomes" id="UP000190140"/>
    </source>
</evidence>
<proteinExistence type="predicted"/>
<dbReference type="AlphaFoldDB" id="A0A1V4I5U6"/>
<dbReference type="EMBL" id="MZGW01000006">
    <property type="protein sequence ID" value="OPJ55249.1"/>
    <property type="molecule type" value="Genomic_DNA"/>
</dbReference>
<keyword evidence="3" id="KW-1185">Reference proteome</keyword>
<dbReference type="OrthoDB" id="2381664at2"/>
<gene>
    <name evidence="2" type="ORF">CLOTH_15520</name>
</gene>
<dbReference type="STRING" id="29349.CLOTH_15520"/>
<evidence type="ECO:0000313" key="2">
    <source>
        <dbReference type="EMBL" id="OPJ55249.1"/>
    </source>
</evidence>
<organism evidence="2 3">
    <name type="scientific">Alkalithermobacter paradoxus</name>
    <dbReference type="NCBI Taxonomy" id="29349"/>
    <lineage>
        <taxon>Bacteria</taxon>
        <taxon>Bacillati</taxon>
        <taxon>Bacillota</taxon>
        <taxon>Clostridia</taxon>
        <taxon>Peptostreptococcales</taxon>
        <taxon>Tepidibacteraceae</taxon>
        <taxon>Alkalithermobacter</taxon>
    </lineage>
</organism>
<dbReference type="RefSeq" id="WP_079412781.1">
    <property type="nucleotide sequence ID" value="NZ_MZGW01000006.1"/>
</dbReference>
<evidence type="ECO:0008006" key="4">
    <source>
        <dbReference type="Google" id="ProtNLM"/>
    </source>
</evidence>
<comment type="caution">
    <text evidence="2">The sequence shown here is derived from an EMBL/GenBank/DDBJ whole genome shotgun (WGS) entry which is preliminary data.</text>
</comment>
<protein>
    <recommendedName>
        <fullName evidence="4">LPS-assembly protein LptD</fullName>
    </recommendedName>
</protein>
<evidence type="ECO:0000256" key="1">
    <source>
        <dbReference type="SAM" id="SignalP"/>
    </source>
</evidence>
<sequence>MMKNIIKNKTAMAVLVGSCIVALSYITQASTFNPGTNEDPLVTRSYVDTKISQINTSGINIVNTMQVITLNKGEKLILEAGSQMILRNGTARIIDSPSGGISNLTTGVDMIKDSNIPRNNLLLAPRSDGRGARAITDCIFTVTGNYRIEK</sequence>
<reference evidence="2 3" key="1">
    <citation type="submission" date="2017-03" db="EMBL/GenBank/DDBJ databases">
        <title>Genome sequence of Clostridium thermoalcaliphilum DSM 7309.</title>
        <authorList>
            <person name="Poehlein A."/>
            <person name="Daniel R."/>
        </authorList>
    </citation>
    <scope>NUCLEOTIDE SEQUENCE [LARGE SCALE GENOMIC DNA]</scope>
    <source>
        <strain evidence="2 3">DSM 7309</strain>
    </source>
</reference>
<feature type="signal peptide" evidence="1">
    <location>
        <begin position="1"/>
        <end position="29"/>
    </location>
</feature>
<dbReference type="Proteomes" id="UP000190140">
    <property type="component" value="Unassembled WGS sequence"/>
</dbReference>
<feature type="chain" id="PRO_5012279653" description="LPS-assembly protein LptD" evidence="1">
    <location>
        <begin position="30"/>
        <end position="150"/>
    </location>
</feature>